<dbReference type="SUPFAM" id="SSF56672">
    <property type="entry name" value="DNA/RNA polymerases"/>
    <property type="match status" value="1"/>
</dbReference>
<dbReference type="Pfam" id="PF11799">
    <property type="entry name" value="IMS_C"/>
    <property type="match status" value="1"/>
</dbReference>
<comment type="subcellular location">
    <subcellularLocation>
        <location evidence="3">Nucleus</location>
    </subcellularLocation>
</comment>
<keyword evidence="13" id="KW-0234">DNA repair</keyword>
<evidence type="ECO:0000256" key="13">
    <source>
        <dbReference type="ARBA" id="ARBA00023204"/>
    </source>
</evidence>
<evidence type="ECO:0000256" key="2">
    <source>
        <dbReference type="ARBA" id="ARBA00001946"/>
    </source>
</evidence>
<keyword evidence="10" id="KW-0863">Zinc-finger</keyword>
<evidence type="ECO:0000256" key="7">
    <source>
        <dbReference type="ARBA" id="ARBA00022695"/>
    </source>
</evidence>
<dbReference type="GO" id="GO:0006301">
    <property type="term" value="P:DNA damage tolerance"/>
    <property type="evidence" value="ECO:0007669"/>
    <property type="project" value="UniProtKB-ARBA"/>
</dbReference>
<protein>
    <recommendedName>
        <fullName evidence="15">DNA polymerase eta</fullName>
        <ecNumber evidence="5">2.7.7.7</ecNumber>
    </recommendedName>
</protein>
<organism evidence="20 21">
    <name type="scientific">Hypothenemus hampei</name>
    <name type="common">Coffee berry borer</name>
    <dbReference type="NCBI Taxonomy" id="57062"/>
    <lineage>
        <taxon>Eukaryota</taxon>
        <taxon>Metazoa</taxon>
        <taxon>Ecdysozoa</taxon>
        <taxon>Arthropoda</taxon>
        <taxon>Hexapoda</taxon>
        <taxon>Insecta</taxon>
        <taxon>Pterygota</taxon>
        <taxon>Neoptera</taxon>
        <taxon>Endopterygota</taxon>
        <taxon>Coleoptera</taxon>
        <taxon>Polyphaga</taxon>
        <taxon>Cucujiformia</taxon>
        <taxon>Curculionidae</taxon>
        <taxon>Scolytinae</taxon>
        <taxon>Hypothenemus</taxon>
    </lineage>
</organism>
<evidence type="ECO:0000256" key="16">
    <source>
        <dbReference type="ARBA" id="ARBA00049244"/>
    </source>
</evidence>
<comment type="similarity">
    <text evidence="4">Belongs to the DNA polymerase type-Y family.</text>
</comment>
<comment type="catalytic activity">
    <reaction evidence="16">
        <text>DNA(n) + a 2'-deoxyribonucleoside 5'-triphosphate = DNA(n+1) + diphosphate</text>
        <dbReference type="Rhea" id="RHEA:22508"/>
        <dbReference type="Rhea" id="RHEA-COMP:17339"/>
        <dbReference type="Rhea" id="RHEA-COMP:17340"/>
        <dbReference type="ChEBI" id="CHEBI:33019"/>
        <dbReference type="ChEBI" id="CHEBI:61560"/>
        <dbReference type="ChEBI" id="CHEBI:173112"/>
        <dbReference type="EC" id="2.7.7.7"/>
    </reaction>
</comment>
<evidence type="ECO:0000256" key="8">
    <source>
        <dbReference type="ARBA" id="ARBA00022723"/>
    </source>
</evidence>
<dbReference type="GO" id="GO:0003887">
    <property type="term" value="F:DNA-directed DNA polymerase activity"/>
    <property type="evidence" value="ECO:0007669"/>
    <property type="project" value="UniProtKB-EC"/>
</dbReference>
<keyword evidence="11" id="KW-0862">Zinc</keyword>
<comment type="caution">
    <text evidence="20">The sequence shown here is derived from an EMBL/GenBank/DDBJ whole genome shotgun (WGS) entry which is preliminary data.</text>
</comment>
<dbReference type="InterPro" id="IPR052230">
    <property type="entry name" value="DNA_polymerase_eta"/>
</dbReference>
<evidence type="ECO:0000256" key="15">
    <source>
        <dbReference type="ARBA" id="ARBA00044975"/>
    </source>
</evidence>
<keyword evidence="8" id="KW-0479">Metal-binding</keyword>
<evidence type="ECO:0000313" key="21">
    <source>
        <dbReference type="Proteomes" id="UP001566132"/>
    </source>
</evidence>
<evidence type="ECO:0000256" key="1">
    <source>
        <dbReference type="ARBA" id="ARBA00001936"/>
    </source>
</evidence>
<dbReference type="Gene3D" id="1.10.150.20">
    <property type="entry name" value="5' to 3' exonuclease, C-terminal subdomain"/>
    <property type="match status" value="1"/>
</dbReference>
<dbReference type="EC" id="2.7.7.7" evidence="5"/>
<name>A0ABD1EY55_HYPHA</name>
<dbReference type="InterPro" id="IPR001126">
    <property type="entry name" value="UmuC"/>
</dbReference>
<gene>
    <name evidence="20" type="ORF">ABEB36_007763</name>
</gene>
<dbReference type="FunFam" id="3.40.1170.60:FF:000003">
    <property type="entry name" value="DNA polymerase eta"/>
    <property type="match status" value="1"/>
</dbReference>
<dbReference type="Gene3D" id="3.30.70.270">
    <property type="match status" value="1"/>
</dbReference>
<dbReference type="GO" id="GO:0009411">
    <property type="term" value="P:response to UV"/>
    <property type="evidence" value="ECO:0007669"/>
    <property type="project" value="UniProtKB-ARBA"/>
</dbReference>
<feature type="region of interest" description="Disordered" evidence="17">
    <location>
        <begin position="601"/>
        <end position="627"/>
    </location>
</feature>
<dbReference type="GO" id="GO:0008270">
    <property type="term" value="F:zinc ion binding"/>
    <property type="evidence" value="ECO:0007669"/>
    <property type="project" value="UniProtKB-KW"/>
</dbReference>
<reference evidence="20 21" key="1">
    <citation type="submission" date="2024-05" db="EMBL/GenBank/DDBJ databases">
        <title>Genetic variation in Jamaican populations of the coffee berry borer (Hypothenemus hampei).</title>
        <authorList>
            <person name="Errbii M."/>
            <person name="Myrie A."/>
        </authorList>
    </citation>
    <scope>NUCLEOTIDE SEQUENCE [LARGE SCALE GENOMIC DNA]</scope>
    <source>
        <strain evidence="20">JA-Hopewell-2020-01-JO</strain>
        <tissue evidence="20">Whole body</tissue>
    </source>
</reference>
<dbReference type="PROSITE" id="PS50173">
    <property type="entry name" value="UMUC"/>
    <property type="match status" value="1"/>
</dbReference>
<dbReference type="SUPFAM" id="SSF100879">
    <property type="entry name" value="Lesion bypass DNA polymerase (Y-family), little finger domain"/>
    <property type="match status" value="1"/>
</dbReference>
<dbReference type="Gene3D" id="3.30.1490.100">
    <property type="entry name" value="DNA polymerase, Y-family, little finger domain"/>
    <property type="match status" value="1"/>
</dbReference>
<evidence type="ECO:0000259" key="18">
    <source>
        <dbReference type="PROSITE" id="PS50173"/>
    </source>
</evidence>
<dbReference type="Gene3D" id="3.40.1170.60">
    <property type="match status" value="1"/>
</dbReference>
<feature type="domain" description="UmuC" evidence="18">
    <location>
        <begin position="7"/>
        <end position="239"/>
    </location>
</feature>
<dbReference type="InterPro" id="IPR043502">
    <property type="entry name" value="DNA/RNA_pol_sf"/>
</dbReference>
<evidence type="ECO:0000313" key="20">
    <source>
        <dbReference type="EMBL" id="KAL1502649.1"/>
    </source>
</evidence>
<keyword evidence="21" id="KW-1185">Reference proteome</keyword>
<evidence type="ECO:0000256" key="5">
    <source>
        <dbReference type="ARBA" id="ARBA00012417"/>
    </source>
</evidence>
<dbReference type="PANTHER" id="PTHR45873:SF1">
    <property type="entry name" value="DNA POLYMERASE ETA"/>
    <property type="match status" value="1"/>
</dbReference>
<evidence type="ECO:0000256" key="11">
    <source>
        <dbReference type="ARBA" id="ARBA00022833"/>
    </source>
</evidence>
<dbReference type="Pfam" id="PF00817">
    <property type="entry name" value="IMS"/>
    <property type="match status" value="1"/>
</dbReference>
<feature type="domain" description="UBZ3-type" evidence="19">
    <location>
        <begin position="644"/>
        <end position="678"/>
    </location>
</feature>
<evidence type="ECO:0000256" key="9">
    <source>
        <dbReference type="ARBA" id="ARBA00022763"/>
    </source>
</evidence>
<dbReference type="InterPro" id="IPR017961">
    <property type="entry name" value="DNA_pol_Y-fam_little_finger"/>
</dbReference>
<feature type="domain" description="UBZ3-type" evidence="19">
    <location>
        <begin position="563"/>
        <end position="597"/>
    </location>
</feature>
<dbReference type="PIRSF" id="PIRSF036603">
    <property type="entry name" value="DPol_eta"/>
    <property type="match status" value="1"/>
</dbReference>
<dbReference type="FunFam" id="1.10.150.20:FF:000014">
    <property type="entry name" value="Polymerase (DNA directed), eta"/>
    <property type="match status" value="1"/>
</dbReference>
<dbReference type="InterPro" id="IPR041298">
    <property type="entry name" value="UBZ3"/>
</dbReference>
<comment type="cofactor">
    <cofactor evidence="1">
        <name>Mn(2+)</name>
        <dbReference type="ChEBI" id="CHEBI:29035"/>
    </cofactor>
</comment>
<keyword evidence="9" id="KW-0227">DNA damage</keyword>
<keyword evidence="7" id="KW-0548">Nucleotidyltransferase</keyword>
<evidence type="ECO:0000256" key="4">
    <source>
        <dbReference type="ARBA" id="ARBA00010945"/>
    </source>
</evidence>
<dbReference type="EMBL" id="JBDJPC010000005">
    <property type="protein sequence ID" value="KAL1502649.1"/>
    <property type="molecule type" value="Genomic_DNA"/>
</dbReference>
<proteinExistence type="inferred from homology"/>
<feature type="compositionally biased region" description="Basic residues" evidence="17">
    <location>
        <begin position="609"/>
        <end position="625"/>
    </location>
</feature>
<evidence type="ECO:0000256" key="14">
    <source>
        <dbReference type="ARBA" id="ARBA00023242"/>
    </source>
</evidence>
<dbReference type="GO" id="GO:0005634">
    <property type="term" value="C:nucleus"/>
    <property type="evidence" value="ECO:0007669"/>
    <property type="project" value="UniProtKB-SubCell"/>
</dbReference>
<evidence type="ECO:0000256" key="10">
    <source>
        <dbReference type="ARBA" id="ARBA00022771"/>
    </source>
</evidence>
<dbReference type="Proteomes" id="UP001566132">
    <property type="component" value="Unassembled WGS sequence"/>
</dbReference>
<evidence type="ECO:0000256" key="17">
    <source>
        <dbReference type="SAM" id="MobiDB-lite"/>
    </source>
</evidence>
<keyword evidence="12" id="KW-0460">Magnesium</keyword>
<comment type="cofactor">
    <cofactor evidence="2">
        <name>Mg(2+)</name>
        <dbReference type="ChEBI" id="CHEBI:18420"/>
    </cofactor>
</comment>
<keyword evidence="6" id="KW-0808">Transferase</keyword>
<evidence type="ECO:0000256" key="12">
    <source>
        <dbReference type="ARBA" id="ARBA00022842"/>
    </source>
</evidence>
<sequence>MCTNRIIVLIDMDCFYCQVEENLNANWKGKPLAVVQYNQWRGGGIIAVNYPARDQGVTRHMRGDEARKKCPDIILAKVPQVRGKADISKYRDAGKKVADVLVTFTQQLERASVDEAYLDITNIVDKRIQEGNDIITRAQLPNTLVVGSTTEGFIENVTQNRTFDEYNFKLALGGVIAEEIRRKVLEVTGYKCSAGIAHNKILAKLVCGLHKPNKQTILPQEAVPQLYAEIPLKKVQGLGGKFGNKIMQRLGVKFMGEVTKFSQNELGKIFDEKSASWLYNIARGIDNEPVNARLVSKSIGSCKQFAGRAALCEKQEIEHWLNELAEDICERLTKDMKENNRKAHQIVVNFGQDDEVHSSKSYPMNSYDKGRIVSNGLKIIEKYCAKSDGTYRITFLGLSAGNFQEFKKGNEITSFFKNMQNNAINRKSIENVSALTNAENIADDNDSIYSRTTEEDSSIDTDSLIFYENINPESVTRDNCLNTAAAESIMNEVNCDISRDSIREEINTYEGISPMQTDEFENNEKPQESFFIKYFSTHFKSDLDTLKSNSDCEDTNCNDKSLDSDCSIQCSYCEKTIVSSEYQTHLDYHFALNLVKNESEPIMNPRAQSSRKKPVSPKKVSKKKVKDQSQKPLDAFFKNIRVIQDESSEVCKECHKAVPISELDIHKDYHLAKKLHFEINEKQQSKGVKRKLHEPKGILGFLQSSTTL</sequence>
<dbReference type="InterPro" id="IPR043128">
    <property type="entry name" value="Rev_trsase/Diguanyl_cyclase"/>
</dbReference>
<evidence type="ECO:0000256" key="6">
    <source>
        <dbReference type="ARBA" id="ARBA00022679"/>
    </source>
</evidence>
<evidence type="ECO:0000256" key="3">
    <source>
        <dbReference type="ARBA" id="ARBA00004123"/>
    </source>
</evidence>
<dbReference type="Pfam" id="PF18439">
    <property type="entry name" value="zf_UBZ"/>
    <property type="match status" value="2"/>
</dbReference>
<dbReference type="AlphaFoldDB" id="A0ABD1EY55"/>
<dbReference type="PROSITE" id="PS51907">
    <property type="entry name" value="ZF_UBZ3"/>
    <property type="match status" value="2"/>
</dbReference>
<dbReference type="InterPro" id="IPR036775">
    <property type="entry name" value="DNA_pol_Y-fam_lit_finger_sf"/>
</dbReference>
<dbReference type="GO" id="GO:0006281">
    <property type="term" value="P:DNA repair"/>
    <property type="evidence" value="ECO:0007669"/>
    <property type="project" value="UniProtKB-KW"/>
</dbReference>
<accession>A0ABD1EY55</accession>
<dbReference type="Pfam" id="PF21704">
    <property type="entry name" value="POLH-Rev1_HhH"/>
    <property type="match status" value="1"/>
</dbReference>
<keyword evidence="14" id="KW-0539">Nucleus</keyword>
<evidence type="ECO:0000259" key="19">
    <source>
        <dbReference type="PROSITE" id="PS51907"/>
    </source>
</evidence>
<dbReference type="PANTHER" id="PTHR45873">
    <property type="entry name" value="DNA POLYMERASE ETA"/>
    <property type="match status" value="1"/>
</dbReference>